<dbReference type="Gene3D" id="1.10.357.10">
    <property type="entry name" value="Tetracycline Repressor, domain 2"/>
    <property type="match status" value="1"/>
</dbReference>
<dbReference type="SUPFAM" id="SSF46689">
    <property type="entry name" value="Homeodomain-like"/>
    <property type="match status" value="1"/>
</dbReference>
<dbReference type="InterPro" id="IPR009057">
    <property type="entry name" value="Homeodomain-like_sf"/>
</dbReference>
<dbReference type="GO" id="GO:0000976">
    <property type="term" value="F:transcription cis-regulatory region binding"/>
    <property type="evidence" value="ECO:0007669"/>
    <property type="project" value="TreeGrafter"/>
</dbReference>
<reference evidence="4 5" key="1">
    <citation type="submission" date="2018-06" db="EMBL/GenBank/DDBJ databases">
        <authorList>
            <consortium name="Pathogen Informatics"/>
            <person name="Doyle S."/>
        </authorList>
    </citation>
    <scope>NUCLEOTIDE SEQUENCE [LARGE SCALE GENOMIC DNA]</scope>
    <source>
        <strain evidence="4 5">NCTC10994</strain>
    </source>
</reference>
<dbReference type="RefSeq" id="WP_072699271.1">
    <property type="nucleotide sequence ID" value="NZ_JAFBBL010000001.1"/>
</dbReference>
<evidence type="ECO:0000259" key="3">
    <source>
        <dbReference type="PROSITE" id="PS50977"/>
    </source>
</evidence>
<evidence type="ECO:0000313" key="5">
    <source>
        <dbReference type="Proteomes" id="UP000249091"/>
    </source>
</evidence>
<name>A0A2X4UKZ3_9NOCA</name>
<evidence type="ECO:0000256" key="1">
    <source>
        <dbReference type="ARBA" id="ARBA00023125"/>
    </source>
</evidence>
<feature type="domain" description="HTH tetR-type" evidence="3">
    <location>
        <begin position="13"/>
        <end position="71"/>
    </location>
</feature>
<dbReference type="EMBL" id="LS483468">
    <property type="protein sequence ID" value="SQI39239.1"/>
    <property type="molecule type" value="Genomic_DNA"/>
</dbReference>
<evidence type="ECO:0000256" key="2">
    <source>
        <dbReference type="PROSITE-ProRule" id="PRU00335"/>
    </source>
</evidence>
<organism evidence="4 5">
    <name type="scientific">Rhodococcus coprophilus</name>
    <dbReference type="NCBI Taxonomy" id="38310"/>
    <lineage>
        <taxon>Bacteria</taxon>
        <taxon>Bacillati</taxon>
        <taxon>Actinomycetota</taxon>
        <taxon>Actinomycetes</taxon>
        <taxon>Mycobacteriales</taxon>
        <taxon>Nocardiaceae</taxon>
        <taxon>Rhodococcus</taxon>
    </lineage>
</organism>
<dbReference type="PANTHER" id="PTHR30055:SF209">
    <property type="entry name" value="POSSIBLE TRANSCRIPTIONAL REGULATORY PROTEIN (PROBABLY TETR-FAMILY)"/>
    <property type="match status" value="1"/>
</dbReference>
<proteinExistence type="predicted"/>
<protein>
    <submittedName>
        <fullName evidence="4">Putative TetR family transcriptional regulator</fullName>
    </submittedName>
</protein>
<evidence type="ECO:0000313" key="4">
    <source>
        <dbReference type="EMBL" id="SQI39239.1"/>
    </source>
</evidence>
<sequence>MEESAQRPRTRANANRARILDAAMTCFAADPDASMDDVARAAGVVRRTVYGHFPNREALVDGLSDEASAALAEALDHPEPDDPAVALAVGALRTWPVGDRFRMLLSFARKEVGDHRIAELVAPVRTRTVGVVERGRASGRFPAYLPTAVLVGMMEGLTMSVLEQANYGLVRDDGESMALGVLVLAGVPAGRSAEVLDAARRWVAGSTREL</sequence>
<dbReference type="STRING" id="1219011.GCA_001895045_01265"/>
<keyword evidence="1 2" id="KW-0238">DNA-binding</keyword>
<dbReference type="PROSITE" id="PS50977">
    <property type="entry name" value="HTH_TETR_2"/>
    <property type="match status" value="1"/>
</dbReference>
<dbReference type="GO" id="GO:0003700">
    <property type="term" value="F:DNA-binding transcription factor activity"/>
    <property type="evidence" value="ECO:0007669"/>
    <property type="project" value="TreeGrafter"/>
</dbReference>
<dbReference type="InterPro" id="IPR050109">
    <property type="entry name" value="HTH-type_TetR-like_transc_reg"/>
</dbReference>
<dbReference type="Proteomes" id="UP000249091">
    <property type="component" value="Chromosome 1"/>
</dbReference>
<gene>
    <name evidence="4" type="primary">ttgW</name>
    <name evidence="4" type="ORF">NCTC10994_04143</name>
</gene>
<keyword evidence="5" id="KW-1185">Reference proteome</keyword>
<dbReference type="KEGG" id="rcr:NCTC10994_04143"/>
<dbReference type="Pfam" id="PF00440">
    <property type="entry name" value="TetR_N"/>
    <property type="match status" value="1"/>
</dbReference>
<dbReference type="AlphaFoldDB" id="A0A2X4UKZ3"/>
<feature type="DNA-binding region" description="H-T-H motif" evidence="2">
    <location>
        <begin position="34"/>
        <end position="53"/>
    </location>
</feature>
<dbReference type="PANTHER" id="PTHR30055">
    <property type="entry name" value="HTH-TYPE TRANSCRIPTIONAL REGULATOR RUTR"/>
    <property type="match status" value="1"/>
</dbReference>
<accession>A0A2X4UKZ3</accession>
<dbReference type="InterPro" id="IPR001647">
    <property type="entry name" value="HTH_TetR"/>
</dbReference>